<dbReference type="CDD" id="cd21608">
    <property type="entry name" value="RRM2_NsCP33_like"/>
    <property type="match status" value="1"/>
</dbReference>
<dbReference type="Pfam" id="PF00076">
    <property type="entry name" value="RRM_1"/>
    <property type="match status" value="1"/>
</dbReference>
<evidence type="ECO:0000259" key="2">
    <source>
        <dbReference type="PROSITE" id="PS50102"/>
    </source>
</evidence>
<dbReference type="PANTHER" id="PTHR48024">
    <property type="entry name" value="GEO13361P1-RELATED"/>
    <property type="match status" value="1"/>
</dbReference>
<dbReference type="InterPro" id="IPR035979">
    <property type="entry name" value="RBD_domain_sf"/>
</dbReference>
<dbReference type="SMART" id="SM00360">
    <property type="entry name" value="RRM"/>
    <property type="match status" value="1"/>
</dbReference>
<feature type="domain" description="RRM" evidence="2">
    <location>
        <begin position="3"/>
        <end position="81"/>
    </location>
</feature>
<dbReference type="PROSITE" id="PS50102">
    <property type="entry name" value="RRM"/>
    <property type="match status" value="1"/>
</dbReference>
<dbReference type="SUPFAM" id="SSF54928">
    <property type="entry name" value="RNA-binding domain, RBD"/>
    <property type="match status" value="1"/>
</dbReference>
<comment type="caution">
    <text evidence="3">The sequence shown here is derived from an EMBL/GenBank/DDBJ whole genome shotgun (WGS) entry which is preliminary data.</text>
</comment>
<dbReference type="InterPro" id="IPR012677">
    <property type="entry name" value="Nucleotide-bd_a/b_plait_sf"/>
</dbReference>
<accession>A0A1F7WGC5</accession>
<dbReference type="InterPro" id="IPR048289">
    <property type="entry name" value="RRM2_NsCP33-like"/>
</dbReference>
<keyword evidence="1" id="KW-0694">RNA-binding</keyword>
<gene>
    <name evidence="3" type="ORF">A2115_00600</name>
</gene>
<evidence type="ECO:0000256" key="1">
    <source>
        <dbReference type="ARBA" id="ARBA00022884"/>
    </source>
</evidence>
<dbReference type="GO" id="GO:0003723">
    <property type="term" value="F:RNA binding"/>
    <property type="evidence" value="ECO:0007669"/>
    <property type="project" value="UniProtKB-KW"/>
</dbReference>
<dbReference type="Proteomes" id="UP000176198">
    <property type="component" value="Unassembled WGS sequence"/>
</dbReference>
<dbReference type="Gene3D" id="3.30.70.330">
    <property type="match status" value="1"/>
</dbReference>
<dbReference type="InterPro" id="IPR000504">
    <property type="entry name" value="RRM_dom"/>
</dbReference>
<dbReference type="PANTHER" id="PTHR48024:SF56">
    <property type="entry name" value="HETEROGENEOUS NUCLEAR RIBONUCLEOPROTEIN A0"/>
    <property type="match status" value="1"/>
</dbReference>
<dbReference type="AlphaFoldDB" id="A0A1F7WGC5"/>
<name>A0A1F7WGC5_9BACT</name>
<protein>
    <recommendedName>
        <fullName evidence="2">RRM domain-containing protein</fullName>
    </recommendedName>
</protein>
<sequence length="88" mass="9775">MNKKLYVGNLDYGVTRDQLVKLFSQVGKVVDATLITDRQTGKSKGYGFVEMETEQLAEKAKTELGGKDFEGRKIIVNEASPLPPQEIN</sequence>
<organism evidence="3 4">
    <name type="scientific">Candidatus Woesebacteria bacterium GWA1_41_8</name>
    <dbReference type="NCBI Taxonomy" id="1802471"/>
    <lineage>
        <taxon>Bacteria</taxon>
        <taxon>Candidatus Woeseibacteriota</taxon>
    </lineage>
</organism>
<dbReference type="STRING" id="1802471.A2115_00600"/>
<reference evidence="3 4" key="1">
    <citation type="journal article" date="2016" name="Nat. Commun.">
        <title>Thousands of microbial genomes shed light on interconnected biogeochemical processes in an aquifer system.</title>
        <authorList>
            <person name="Anantharaman K."/>
            <person name="Brown C.T."/>
            <person name="Hug L.A."/>
            <person name="Sharon I."/>
            <person name="Castelle C.J."/>
            <person name="Probst A.J."/>
            <person name="Thomas B.C."/>
            <person name="Singh A."/>
            <person name="Wilkins M.J."/>
            <person name="Karaoz U."/>
            <person name="Brodie E.L."/>
            <person name="Williams K.H."/>
            <person name="Hubbard S.S."/>
            <person name="Banfield J.F."/>
        </authorList>
    </citation>
    <scope>NUCLEOTIDE SEQUENCE [LARGE SCALE GENOMIC DNA]</scope>
</reference>
<dbReference type="EMBL" id="MGFJ01000037">
    <property type="protein sequence ID" value="OGM01840.1"/>
    <property type="molecule type" value="Genomic_DNA"/>
</dbReference>
<evidence type="ECO:0000313" key="4">
    <source>
        <dbReference type="Proteomes" id="UP000176198"/>
    </source>
</evidence>
<proteinExistence type="predicted"/>
<dbReference type="InterPro" id="IPR050886">
    <property type="entry name" value="RNA-binding_reg"/>
</dbReference>
<evidence type="ECO:0000313" key="3">
    <source>
        <dbReference type="EMBL" id="OGM01840.1"/>
    </source>
</evidence>